<comment type="caution">
    <text evidence="2">The sequence shown here is derived from an EMBL/GenBank/DDBJ whole genome shotgun (WGS) entry which is preliminary data.</text>
</comment>
<feature type="region of interest" description="Disordered" evidence="1">
    <location>
        <begin position="29"/>
        <end position="62"/>
    </location>
</feature>
<name>A0A8S9IVH8_BRACR</name>
<dbReference type="EMBL" id="QGKY02001015">
    <property type="protein sequence ID" value="KAF2573645.1"/>
    <property type="molecule type" value="Genomic_DNA"/>
</dbReference>
<gene>
    <name evidence="2" type="ORF">F2Q70_00003979</name>
</gene>
<proteinExistence type="predicted"/>
<dbReference type="AlphaFoldDB" id="A0A8S9IVH8"/>
<reference evidence="2" key="1">
    <citation type="submission" date="2019-12" db="EMBL/GenBank/DDBJ databases">
        <title>Genome sequencing and annotation of Brassica cretica.</title>
        <authorList>
            <person name="Studholme D.J."/>
            <person name="Sarris P.F."/>
        </authorList>
    </citation>
    <scope>NUCLEOTIDE SEQUENCE</scope>
    <source>
        <strain evidence="2">PFS-102/07</strain>
        <tissue evidence="2">Leaf</tissue>
    </source>
</reference>
<organism evidence="2">
    <name type="scientific">Brassica cretica</name>
    <name type="common">Mustard</name>
    <dbReference type="NCBI Taxonomy" id="69181"/>
    <lineage>
        <taxon>Eukaryota</taxon>
        <taxon>Viridiplantae</taxon>
        <taxon>Streptophyta</taxon>
        <taxon>Embryophyta</taxon>
        <taxon>Tracheophyta</taxon>
        <taxon>Spermatophyta</taxon>
        <taxon>Magnoliopsida</taxon>
        <taxon>eudicotyledons</taxon>
        <taxon>Gunneridae</taxon>
        <taxon>Pentapetalae</taxon>
        <taxon>rosids</taxon>
        <taxon>malvids</taxon>
        <taxon>Brassicales</taxon>
        <taxon>Brassicaceae</taxon>
        <taxon>Brassiceae</taxon>
        <taxon>Brassica</taxon>
    </lineage>
</organism>
<feature type="compositionally biased region" description="Basic and acidic residues" evidence="1">
    <location>
        <begin position="50"/>
        <end position="62"/>
    </location>
</feature>
<accession>A0A8S9IVH8</accession>
<sequence>MDFKKKYHVFYDKWLKLKDKNLRLLQDQAHSRKHGVSQKARQDQSNASKSEGKEAYQEVRRDVRQRVRPEVKRVAVSDKPKLVHQCTNMKVRQEVLKHGCAAGRDTKSRMRLLDLDQGASDLEPGQGVVRGAKIVQISWGSKAYLVWKFSGDETRLESCALSAHKSKKRDCRCKQELTDVNCLILMESLMQVKVLRVVTGRECWLDDATGSTPGSIARLKNDKIKLEVSWWLGDWIWSQAGAKLNVT</sequence>
<protein>
    <submittedName>
        <fullName evidence="2">Uncharacterized protein</fullName>
    </submittedName>
</protein>
<evidence type="ECO:0000256" key="1">
    <source>
        <dbReference type="SAM" id="MobiDB-lite"/>
    </source>
</evidence>
<evidence type="ECO:0000313" key="2">
    <source>
        <dbReference type="EMBL" id="KAF2573645.1"/>
    </source>
</evidence>